<dbReference type="CDD" id="cd04186">
    <property type="entry name" value="GT_2_like_c"/>
    <property type="match status" value="1"/>
</dbReference>
<protein>
    <submittedName>
        <fullName evidence="2">Glycosyltransferase family 2 protein</fullName>
    </submittedName>
</protein>
<dbReference type="InterPro" id="IPR029044">
    <property type="entry name" value="Nucleotide-diphossugar_trans"/>
</dbReference>
<name>A0ABP9BF61_9PSEU</name>
<evidence type="ECO:0000259" key="1">
    <source>
        <dbReference type="Pfam" id="PF00535"/>
    </source>
</evidence>
<reference evidence="3" key="1">
    <citation type="journal article" date="2019" name="Int. J. Syst. Evol. Microbiol.">
        <title>The Global Catalogue of Microorganisms (GCM) 10K type strain sequencing project: providing services to taxonomists for standard genome sequencing and annotation.</title>
        <authorList>
            <consortium name="The Broad Institute Genomics Platform"/>
            <consortium name="The Broad Institute Genome Sequencing Center for Infectious Disease"/>
            <person name="Wu L."/>
            <person name="Ma J."/>
        </authorList>
    </citation>
    <scope>NUCLEOTIDE SEQUENCE [LARGE SCALE GENOMIC DNA]</scope>
    <source>
        <strain evidence="3">JCM 17979</strain>
    </source>
</reference>
<dbReference type="EMBL" id="BAABHO010000026">
    <property type="protein sequence ID" value="GAA4794708.1"/>
    <property type="molecule type" value="Genomic_DNA"/>
</dbReference>
<feature type="domain" description="Glycosyltransferase 2-like" evidence="1">
    <location>
        <begin position="9"/>
        <end position="184"/>
    </location>
</feature>
<dbReference type="PANTHER" id="PTHR43179:SF7">
    <property type="entry name" value="RHAMNOSYLTRANSFERASE WBBL"/>
    <property type="match status" value="1"/>
</dbReference>
<dbReference type="InterPro" id="IPR001173">
    <property type="entry name" value="Glyco_trans_2-like"/>
</dbReference>
<organism evidence="2 3">
    <name type="scientific">Actinomycetospora chlora</name>
    <dbReference type="NCBI Taxonomy" id="663608"/>
    <lineage>
        <taxon>Bacteria</taxon>
        <taxon>Bacillati</taxon>
        <taxon>Actinomycetota</taxon>
        <taxon>Actinomycetes</taxon>
        <taxon>Pseudonocardiales</taxon>
        <taxon>Pseudonocardiaceae</taxon>
        <taxon>Actinomycetospora</taxon>
    </lineage>
</organism>
<keyword evidence="3" id="KW-1185">Reference proteome</keyword>
<gene>
    <name evidence="2" type="ORF">GCM10023200_33410</name>
</gene>
<proteinExistence type="predicted"/>
<dbReference type="Proteomes" id="UP001500928">
    <property type="component" value="Unassembled WGS sequence"/>
</dbReference>
<dbReference type="SUPFAM" id="SSF53448">
    <property type="entry name" value="Nucleotide-diphospho-sugar transferases"/>
    <property type="match status" value="1"/>
</dbReference>
<sequence>MPDLPELAVVCVTYSPGEELAEFLSSLDKATARPYRVVLADNGSTDGAPEAAAAADDRVELLRIGENVGYGAAANRAVAGLPAGIGWVLVANPDIVFGPGSLDALVDAGARWPRAGGLGPLIRTGGEVYPSARLQPSLGRGVGHALFAAVWPENPWTRSYRQEGAVTERTAGWLSGSCLLLRREAWESVDGFDPRYFMYFEDVDLGDRLGRAGWLNVYVPDAEVVHTGGHATDRDAPTSARMLAEHHRSAYRFLADRYRGARWAPLRLALRAGLGLRARTGVRAAPGSEPYGGGATARPR</sequence>
<dbReference type="RefSeq" id="WP_345417207.1">
    <property type="nucleotide sequence ID" value="NZ_BAABHO010000026.1"/>
</dbReference>
<evidence type="ECO:0000313" key="2">
    <source>
        <dbReference type="EMBL" id="GAA4794708.1"/>
    </source>
</evidence>
<dbReference type="Gene3D" id="3.90.550.10">
    <property type="entry name" value="Spore Coat Polysaccharide Biosynthesis Protein SpsA, Chain A"/>
    <property type="match status" value="1"/>
</dbReference>
<accession>A0ABP9BF61</accession>
<dbReference type="PANTHER" id="PTHR43179">
    <property type="entry name" value="RHAMNOSYLTRANSFERASE WBBL"/>
    <property type="match status" value="1"/>
</dbReference>
<evidence type="ECO:0000313" key="3">
    <source>
        <dbReference type="Proteomes" id="UP001500928"/>
    </source>
</evidence>
<dbReference type="Pfam" id="PF00535">
    <property type="entry name" value="Glycos_transf_2"/>
    <property type="match status" value="1"/>
</dbReference>
<comment type="caution">
    <text evidence="2">The sequence shown here is derived from an EMBL/GenBank/DDBJ whole genome shotgun (WGS) entry which is preliminary data.</text>
</comment>